<dbReference type="Proteomes" id="UP000886520">
    <property type="component" value="Chromosome 23"/>
</dbReference>
<feature type="region of interest" description="Disordered" evidence="5">
    <location>
        <begin position="484"/>
        <end position="507"/>
    </location>
</feature>
<gene>
    <name evidence="7" type="ORF">GOP47_0024213</name>
</gene>
<sequence>MASDLDEELLAAAGCAGIGKGRLLKRRVKEGYQDSDADSPDEEEEEEEEEEEVDNDDDSDAPSSRNNMASARRPHSLEEDENEDDDDDSVSSLSFGEDLIGDEEDREKLAELNEFQRELLFLERGEKLQEYKDRKLKKSQQKAEKARHSTRAVAVTPRSSTRRASMTSTGSGRSRVLPGRREKAEILSNLVALKQSKTRDSALKKRKMFEAGIRTPPSDGDEEDDGTQSRSISQAFEDDEEVESGKSSPEAEKTAVKEVVEEQGPKDQLSFADITDITIRRSRLTKWLSEPYFERIVVGCFVRLAVGLDSETGYRLCQVAAIETGDPNRSYKVEHRSTHKYMRCVFGDKVSTASMARVSEQPPREEEFDAWKKVVVEDLSVYKELVADKAAAIVEVGNFVYSADTVKRMLEEKKKNAGRPFNLAAEKDRVMRELALAEHELPCDMSKIAQLQAQVKQLQALGAERRGRDAKALALAEMNRRNREENFRNASQKRVLDAGQDGYDPFSRRWTRSQNYYSKTPSAAPGNAMRAQGTELLSVPASVAEEEAQKEAAESGKLVNTAPPSKQVMQLHCFELPLDLSRLQKYGSGPTGAALAYLSNRQRLEGVFEHPLKEHDSHAHPHTLSINDYKRRMNLID</sequence>
<feature type="compositionally biased region" description="Low complexity" evidence="5">
    <location>
        <begin position="158"/>
        <end position="175"/>
    </location>
</feature>
<evidence type="ECO:0000256" key="4">
    <source>
        <dbReference type="ARBA" id="ARBA00023242"/>
    </source>
</evidence>
<proteinExistence type="predicted"/>
<evidence type="ECO:0000313" key="8">
    <source>
        <dbReference type="Proteomes" id="UP000886520"/>
    </source>
</evidence>
<evidence type="ECO:0000256" key="1">
    <source>
        <dbReference type="ARBA" id="ARBA00004123"/>
    </source>
</evidence>
<dbReference type="InterPro" id="IPR036128">
    <property type="entry name" value="Plus3-like_sf"/>
</dbReference>
<feature type="compositionally biased region" description="Basic and acidic residues" evidence="5">
    <location>
        <begin position="249"/>
        <end position="262"/>
    </location>
</feature>
<feature type="region of interest" description="Disordered" evidence="5">
    <location>
        <begin position="130"/>
        <end position="181"/>
    </location>
</feature>
<dbReference type="Gene3D" id="3.90.70.200">
    <property type="entry name" value="Plus-3 domain"/>
    <property type="match status" value="1"/>
</dbReference>
<keyword evidence="8" id="KW-1185">Reference proteome</keyword>
<keyword evidence="2" id="KW-0805">Transcription regulation</keyword>
<organism evidence="7 8">
    <name type="scientific">Adiantum capillus-veneris</name>
    <name type="common">Maidenhair fern</name>
    <dbReference type="NCBI Taxonomy" id="13818"/>
    <lineage>
        <taxon>Eukaryota</taxon>
        <taxon>Viridiplantae</taxon>
        <taxon>Streptophyta</taxon>
        <taxon>Embryophyta</taxon>
        <taxon>Tracheophyta</taxon>
        <taxon>Polypodiopsida</taxon>
        <taxon>Polypodiidae</taxon>
        <taxon>Polypodiales</taxon>
        <taxon>Pteridineae</taxon>
        <taxon>Pteridaceae</taxon>
        <taxon>Vittarioideae</taxon>
        <taxon>Adiantum</taxon>
    </lineage>
</organism>
<dbReference type="GO" id="GO:0016593">
    <property type="term" value="C:Cdc73/Paf1 complex"/>
    <property type="evidence" value="ECO:0007669"/>
    <property type="project" value="TreeGrafter"/>
</dbReference>
<comment type="subcellular location">
    <subcellularLocation>
        <location evidence="1">Nucleus</location>
    </subcellularLocation>
</comment>
<protein>
    <recommendedName>
        <fullName evidence="6">Plus3 domain-containing protein</fullName>
    </recommendedName>
</protein>
<keyword evidence="4" id="KW-0539">Nucleus</keyword>
<dbReference type="PANTHER" id="PTHR13115:SF8">
    <property type="entry name" value="RNA POLYMERASE-ASSOCIATED PROTEIN RTF1 HOMOLOG"/>
    <property type="match status" value="1"/>
</dbReference>
<evidence type="ECO:0000313" key="7">
    <source>
        <dbReference type="EMBL" id="KAI5061708.1"/>
    </source>
</evidence>
<name>A0A9D4U577_ADICA</name>
<dbReference type="EMBL" id="JABFUD020000023">
    <property type="protein sequence ID" value="KAI5061708.1"/>
    <property type="molecule type" value="Genomic_DNA"/>
</dbReference>
<feature type="region of interest" description="Disordered" evidence="5">
    <location>
        <begin position="202"/>
        <end position="262"/>
    </location>
</feature>
<evidence type="ECO:0000259" key="6">
    <source>
        <dbReference type="PROSITE" id="PS51360"/>
    </source>
</evidence>
<comment type="caution">
    <text evidence="7">The sequence shown here is derived from an EMBL/GenBank/DDBJ whole genome shotgun (WGS) entry which is preliminary data.</text>
</comment>
<feature type="region of interest" description="Disordered" evidence="5">
    <location>
        <begin position="26"/>
        <end position="105"/>
    </location>
</feature>
<dbReference type="GO" id="GO:0003677">
    <property type="term" value="F:DNA binding"/>
    <property type="evidence" value="ECO:0007669"/>
    <property type="project" value="InterPro"/>
</dbReference>
<dbReference type="PANTHER" id="PTHR13115">
    <property type="entry name" value="RNA POLYMERASE-ASSOCIATED PROTEIN RTF1 HOMOLOG"/>
    <property type="match status" value="1"/>
</dbReference>
<evidence type="ECO:0000256" key="5">
    <source>
        <dbReference type="SAM" id="MobiDB-lite"/>
    </source>
</evidence>
<evidence type="ECO:0000256" key="2">
    <source>
        <dbReference type="ARBA" id="ARBA00023015"/>
    </source>
</evidence>
<dbReference type="AlphaFoldDB" id="A0A9D4U577"/>
<feature type="compositionally biased region" description="Acidic residues" evidence="5">
    <location>
        <begin position="33"/>
        <end position="60"/>
    </location>
</feature>
<feature type="compositionally biased region" description="Acidic residues" evidence="5">
    <location>
        <begin position="78"/>
        <end position="89"/>
    </location>
</feature>
<dbReference type="SMART" id="SM00719">
    <property type="entry name" value="Plus3"/>
    <property type="match status" value="1"/>
</dbReference>
<dbReference type="GO" id="GO:1990269">
    <property type="term" value="F:RNA polymerase II C-terminal domain phosphoserine binding"/>
    <property type="evidence" value="ECO:0007669"/>
    <property type="project" value="TreeGrafter"/>
</dbReference>
<dbReference type="SUPFAM" id="SSF159042">
    <property type="entry name" value="Plus3-like"/>
    <property type="match status" value="1"/>
</dbReference>
<evidence type="ECO:0000256" key="3">
    <source>
        <dbReference type="ARBA" id="ARBA00023163"/>
    </source>
</evidence>
<keyword evidence="3" id="KW-0804">Transcription</keyword>
<dbReference type="OrthoDB" id="166375at2759"/>
<accession>A0A9D4U577</accession>
<dbReference type="Pfam" id="PF03126">
    <property type="entry name" value="Plus-3"/>
    <property type="match status" value="1"/>
</dbReference>
<dbReference type="PROSITE" id="PS51360">
    <property type="entry name" value="PLUS3"/>
    <property type="match status" value="1"/>
</dbReference>
<reference evidence="7" key="1">
    <citation type="submission" date="2021-01" db="EMBL/GenBank/DDBJ databases">
        <title>Adiantum capillus-veneris genome.</title>
        <authorList>
            <person name="Fang Y."/>
            <person name="Liao Q."/>
        </authorList>
    </citation>
    <scope>NUCLEOTIDE SEQUENCE</scope>
    <source>
        <strain evidence="7">H3</strain>
        <tissue evidence="7">Leaf</tissue>
    </source>
</reference>
<feature type="domain" description="Plus3" evidence="6">
    <location>
        <begin position="268"/>
        <end position="401"/>
    </location>
</feature>
<dbReference type="InterPro" id="IPR004343">
    <property type="entry name" value="Plus-3_dom"/>
</dbReference>